<comment type="caution">
    <text evidence="2">The sequence shown here is derived from an EMBL/GenBank/DDBJ whole genome shotgun (WGS) entry which is preliminary data.</text>
</comment>
<dbReference type="EMBL" id="JAWDGP010007407">
    <property type="protein sequence ID" value="KAK3720219.1"/>
    <property type="molecule type" value="Genomic_DNA"/>
</dbReference>
<organism evidence="2 3">
    <name type="scientific">Elysia crispata</name>
    <name type="common">lettuce slug</name>
    <dbReference type="NCBI Taxonomy" id="231223"/>
    <lineage>
        <taxon>Eukaryota</taxon>
        <taxon>Metazoa</taxon>
        <taxon>Spiralia</taxon>
        <taxon>Lophotrochozoa</taxon>
        <taxon>Mollusca</taxon>
        <taxon>Gastropoda</taxon>
        <taxon>Heterobranchia</taxon>
        <taxon>Euthyneura</taxon>
        <taxon>Panpulmonata</taxon>
        <taxon>Sacoglossa</taxon>
        <taxon>Placobranchoidea</taxon>
        <taxon>Plakobranchidae</taxon>
        <taxon>Elysia</taxon>
    </lineage>
</organism>
<dbReference type="AlphaFoldDB" id="A0AAE1CNI8"/>
<gene>
    <name evidence="2" type="ORF">RRG08_007843</name>
</gene>
<feature type="compositionally biased region" description="Low complexity" evidence="1">
    <location>
        <begin position="577"/>
        <end position="586"/>
    </location>
</feature>
<accession>A0AAE1CNI8</accession>
<evidence type="ECO:0000313" key="2">
    <source>
        <dbReference type="EMBL" id="KAK3720219.1"/>
    </source>
</evidence>
<dbReference type="SUPFAM" id="SSF52540">
    <property type="entry name" value="P-loop containing nucleoside triphosphate hydrolases"/>
    <property type="match status" value="1"/>
</dbReference>
<evidence type="ECO:0000313" key="3">
    <source>
        <dbReference type="Proteomes" id="UP001283361"/>
    </source>
</evidence>
<name>A0AAE1CNI8_9GAST</name>
<protein>
    <submittedName>
        <fullName evidence="2">Uncharacterized protein</fullName>
    </submittedName>
</protein>
<dbReference type="Proteomes" id="UP001283361">
    <property type="component" value="Unassembled WGS sequence"/>
</dbReference>
<proteinExistence type="predicted"/>
<evidence type="ECO:0000256" key="1">
    <source>
        <dbReference type="SAM" id="MobiDB-lite"/>
    </source>
</evidence>
<dbReference type="Gene3D" id="3.40.50.300">
    <property type="entry name" value="P-loop containing nucleotide triphosphate hydrolases"/>
    <property type="match status" value="1"/>
</dbReference>
<keyword evidence="3" id="KW-1185">Reference proteome</keyword>
<reference evidence="2" key="1">
    <citation type="journal article" date="2023" name="G3 (Bethesda)">
        <title>A reference genome for the long-term kleptoplast-retaining sea slug Elysia crispata morphotype clarki.</title>
        <authorList>
            <person name="Eastman K.E."/>
            <person name="Pendleton A.L."/>
            <person name="Shaikh M.A."/>
            <person name="Suttiyut T."/>
            <person name="Ogas R."/>
            <person name="Tomko P."/>
            <person name="Gavelis G."/>
            <person name="Widhalm J.R."/>
            <person name="Wisecaver J.H."/>
        </authorList>
    </citation>
    <scope>NUCLEOTIDE SEQUENCE</scope>
    <source>
        <strain evidence="2">ECLA1</strain>
    </source>
</reference>
<feature type="region of interest" description="Disordered" evidence="1">
    <location>
        <begin position="577"/>
        <end position="610"/>
    </location>
</feature>
<dbReference type="InterPro" id="IPR027417">
    <property type="entry name" value="P-loop_NTPase"/>
</dbReference>
<sequence>MVYNLATSGPCIQEDWSLYLQGASNSGKTYWTSQLFSPLSSMIGKMSTGGRFCLQDCERRRIVIGEEIGITTDNVDRLKEQMSGEITTCERKSRSVVKCKASLVLMNSNAMPGANVPSERQALLNRNLKPSSLLPTALCGTTRSKPHPKFLTLIAPPTDAELAQLERGELPTTQMLQTKGPHPRTYLFQDTWEHFLLDNVHGIGTTPPTFTLNASTVSVIEIPSPSPLSPATDALLDQVVALNESTLCGDSVHTSFYTCDEESSAITTGPAAAATATTGGDSSYITPYTPSPYSMPSCFLEYQKMMSMTTETYSVDELKASIGDAVDAAIRATTTTTTNNDNNNVATTTSSVVDNESQLRTTVLVAENVTYQLTLALGDPCVFDELMYYVPDDFGLTSDMGIMHHNASEEFHHGTKIEYVGTISGQDDIHLMTVRVPQIYKYNEAIHTVHFDMSNYLVTIIVGDNIYVRTSSAMYALPKRPCMVNTVFTETELHDLRLLFFMLANIPKSLRPVYRRFDPVLRDRSNLFSQWPVARTIVTDMDILDELEGSNKASLQAWLDRQHRPIRAITAQSVSINNNNNNSSNVHDGACVDGVSKKKKDEDDDDDYDNNRTTTSCFGNFVEPTTDRLLDLTERLIKGTRVALRMTHLFASIIRRPYARHVYEFE</sequence>